<accession>A0A3G6TJA9</accession>
<keyword evidence="3" id="KW-1185">Reference proteome</keyword>
<dbReference type="AlphaFoldDB" id="A0A3G6TJA9"/>
<reference evidence="3" key="1">
    <citation type="submission" date="2018-11" db="EMBL/GenBank/DDBJ databases">
        <title>Proposal to divide the Flavobacteriaceae and reorganize its genera based on Amino Acid Identity values calculated from whole genome sequences.</title>
        <authorList>
            <person name="Nicholson A.C."/>
            <person name="Gulvik C.A."/>
            <person name="Whitney A.M."/>
            <person name="Humrighouse B.W."/>
            <person name="Bell M."/>
            <person name="Holmes B."/>
            <person name="Steigerwalt A.G."/>
            <person name="Villarma A."/>
            <person name="Sheth M."/>
            <person name="Batra D."/>
            <person name="Pryor J."/>
            <person name="Bernardet J.-F."/>
            <person name="Hugo C."/>
            <person name="Kampfer P."/>
            <person name="Newman J."/>
            <person name="McQuiston J.R."/>
        </authorList>
    </citation>
    <scope>NUCLEOTIDE SEQUENCE [LARGE SCALE GENOMIC DNA]</scope>
    <source>
        <strain evidence="3">G0229</strain>
    </source>
</reference>
<evidence type="ECO:0000313" key="2">
    <source>
        <dbReference type="EMBL" id="AZB26180.1"/>
    </source>
</evidence>
<proteinExistence type="predicted"/>
<evidence type="ECO:0008006" key="4">
    <source>
        <dbReference type="Google" id="ProtNLM"/>
    </source>
</evidence>
<protein>
    <recommendedName>
        <fullName evidence="4">DUF4890 domain-containing protein</fullName>
    </recommendedName>
</protein>
<dbReference type="Proteomes" id="UP000271193">
    <property type="component" value="Chromosome"/>
</dbReference>
<evidence type="ECO:0000313" key="3">
    <source>
        <dbReference type="Proteomes" id="UP000271193"/>
    </source>
</evidence>
<gene>
    <name evidence="2" type="ORF">EG339_17070</name>
</gene>
<organism evidence="2 3">
    <name type="scientific">Chryseobacterium bernardetii</name>
    <dbReference type="NCBI Taxonomy" id="1241978"/>
    <lineage>
        <taxon>Bacteria</taxon>
        <taxon>Pseudomonadati</taxon>
        <taxon>Bacteroidota</taxon>
        <taxon>Flavobacteriia</taxon>
        <taxon>Flavobacteriales</taxon>
        <taxon>Weeksellaceae</taxon>
        <taxon>Chryseobacterium group</taxon>
        <taxon>Chryseobacterium</taxon>
    </lineage>
</organism>
<name>A0A3G6TJA9_9FLAO</name>
<feature type="signal peptide" evidence="1">
    <location>
        <begin position="1"/>
        <end position="25"/>
    </location>
</feature>
<evidence type="ECO:0000256" key="1">
    <source>
        <dbReference type="SAM" id="SignalP"/>
    </source>
</evidence>
<dbReference type="KEGG" id="cben:EG339_17070"/>
<dbReference type="OrthoDB" id="5569165at2"/>
<dbReference type="RefSeq" id="WP_123871121.1">
    <property type="nucleotide sequence ID" value="NZ_CP033931.1"/>
</dbReference>
<sequence>MHVKTIKKMLLFTAVILCSPFIVSAQSKSLKQTTPEQRAKMQTEWMRTKLALNTKQVEQVYALNLQYAQKNDPIIQSNEGRLSKFKKMKALQNEKSNAMSQILDAGQYKKYQEAKDQMIQNIKGKRP</sequence>
<dbReference type="EMBL" id="CP033932">
    <property type="protein sequence ID" value="AZB26180.1"/>
    <property type="molecule type" value="Genomic_DNA"/>
</dbReference>
<dbReference type="GeneID" id="99066521"/>
<keyword evidence="1" id="KW-0732">Signal</keyword>
<feature type="chain" id="PRO_5017925140" description="DUF4890 domain-containing protein" evidence="1">
    <location>
        <begin position="26"/>
        <end position="127"/>
    </location>
</feature>